<dbReference type="EMBL" id="ASQP01000560">
    <property type="protein sequence ID" value="OMI33138.1"/>
    <property type="molecule type" value="Genomic_DNA"/>
</dbReference>
<feature type="region of interest" description="Disordered" evidence="1">
    <location>
        <begin position="96"/>
        <end position="162"/>
    </location>
</feature>
<name>A0A1R1S4F3_9ACTN</name>
<dbReference type="RefSeq" id="WP_076972243.1">
    <property type="nucleotide sequence ID" value="NZ_ASQP01000560.1"/>
</dbReference>
<dbReference type="Proteomes" id="UP000186168">
    <property type="component" value="Unassembled WGS sequence"/>
</dbReference>
<organism evidence="3 4">
    <name type="scientific">Streptomyces sparsogenes DSM 40356</name>
    <dbReference type="NCBI Taxonomy" id="1331668"/>
    <lineage>
        <taxon>Bacteria</taxon>
        <taxon>Bacillati</taxon>
        <taxon>Actinomycetota</taxon>
        <taxon>Actinomycetes</taxon>
        <taxon>Kitasatosporales</taxon>
        <taxon>Streptomycetaceae</taxon>
        <taxon>Streptomyces</taxon>
    </lineage>
</organism>
<keyword evidence="4" id="KW-1185">Reference proteome</keyword>
<reference evidence="3 4" key="1">
    <citation type="submission" date="2013-05" db="EMBL/GenBank/DDBJ databases">
        <title>Genome sequence of Streptomyces sparsogenes DSM 40356.</title>
        <authorList>
            <person name="Coyne S."/>
            <person name="Seebeck F.P."/>
        </authorList>
    </citation>
    <scope>NUCLEOTIDE SEQUENCE [LARGE SCALE GENOMIC DNA]</scope>
    <source>
        <strain evidence="3 4">DSM 40356</strain>
    </source>
</reference>
<evidence type="ECO:0000313" key="3">
    <source>
        <dbReference type="EMBL" id="OMI33138.1"/>
    </source>
</evidence>
<evidence type="ECO:0000313" key="4">
    <source>
        <dbReference type="Proteomes" id="UP000186168"/>
    </source>
</evidence>
<evidence type="ECO:0000256" key="1">
    <source>
        <dbReference type="SAM" id="MobiDB-lite"/>
    </source>
</evidence>
<dbReference type="AlphaFoldDB" id="A0A1R1S4F3"/>
<dbReference type="Pfam" id="PF05235">
    <property type="entry name" value="CHAD"/>
    <property type="match status" value="1"/>
</dbReference>
<comment type="caution">
    <text evidence="3">The sequence shown here is derived from an EMBL/GenBank/DDBJ whole genome shotgun (WGS) entry which is preliminary data.</text>
</comment>
<evidence type="ECO:0000259" key="2">
    <source>
        <dbReference type="Pfam" id="PF05235"/>
    </source>
</evidence>
<feature type="compositionally biased region" description="Low complexity" evidence="1">
    <location>
        <begin position="96"/>
        <end position="116"/>
    </location>
</feature>
<accession>A0A1R1S4F3</accession>
<sequence>MNAQAGDFLRSLRQQRDSGVDAEEAAEAARLMCRCARRISGVLWVYRPLIDTAWADHLRSELAWLSGTLALEHAYAARLTRLRGALHRLSGAGAPTDAADAADAAGGAPGSAPGTPGMAGRGTVGDAPVQRLSRAARRSVSLTADAPAGPARYTSGYASQHA</sequence>
<protein>
    <recommendedName>
        <fullName evidence="2">CHAD domain-containing protein</fullName>
    </recommendedName>
</protein>
<proteinExistence type="predicted"/>
<dbReference type="InterPro" id="IPR007899">
    <property type="entry name" value="CHAD_dom"/>
</dbReference>
<feature type="domain" description="CHAD" evidence="2">
    <location>
        <begin position="6"/>
        <end position="96"/>
    </location>
</feature>
<gene>
    <name evidence="3" type="ORF">SPAR_42791</name>
</gene>